<accession>A0ABP4YIG1</accession>
<keyword evidence="2" id="KW-0255">Endonuclease</keyword>
<dbReference type="InterPro" id="IPR038365">
    <property type="entry name" value="EcoRII_C_sf"/>
</dbReference>
<keyword evidence="3" id="KW-1185">Reference proteome</keyword>
<dbReference type="Pfam" id="PF09019">
    <property type="entry name" value="EcoRII-C"/>
    <property type="match status" value="1"/>
</dbReference>
<reference evidence="3" key="1">
    <citation type="journal article" date="2019" name="Int. J. Syst. Evol. Microbiol.">
        <title>The Global Catalogue of Microorganisms (GCM) 10K type strain sequencing project: providing services to taxonomists for standard genome sequencing and annotation.</title>
        <authorList>
            <consortium name="The Broad Institute Genomics Platform"/>
            <consortium name="The Broad Institute Genome Sequencing Center for Infectious Disease"/>
            <person name="Wu L."/>
            <person name="Ma J."/>
        </authorList>
    </citation>
    <scope>NUCLEOTIDE SEQUENCE [LARGE SCALE GENOMIC DNA]</scope>
    <source>
        <strain evidence="3">JCM 14322</strain>
    </source>
</reference>
<dbReference type="InterPro" id="IPR015109">
    <property type="entry name" value="Restrct_endonuc_II_EcoRII_C"/>
</dbReference>
<dbReference type="Proteomes" id="UP001500002">
    <property type="component" value="Unassembled WGS sequence"/>
</dbReference>
<dbReference type="InterPro" id="IPR011335">
    <property type="entry name" value="Restrct_endonuc-II-like"/>
</dbReference>
<evidence type="ECO:0000313" key="3">
    <source>
        <dbReference type="Proteomes" id="UP001500002"/>
    </source>
</evidence>
<keyword evidence="2" id="KW-0540">Nuclease</keyword>
<comment type="caution">
    <text evidence="2">The sequence shown here is derived from an EMBL/GenBank/DDBJ whole genome shotgun (WGS) entry which is preliminary data.</text>
</comment>
<sequence>MEGLHRYFDRVASKRLAPVESSRVRSNQHEFNGVSGLIDMFGGTQRRTIEVLHFDLDDLLSGPTGLLNLTWYDAREAHPIRTEWRLYYDSSLDTYVAPGGRIIFGQRGAAYHCFTARPGGDGEALAAELFPDTSTNRFRLSNGDQLSAEHVSAAAQIILAELGLAPRGEFELEHLVAEEFPHGFPPGETLSAFARRHTFGVDPVRDPDTAITAWLRVELEMFSLLENKVAGKEMEHASSLDEKLAVAMRTFQRRRSRAGKALEYHLKAVFDANGVSYSHTPLTEGGERPDFLFPSVEAYENAEFPTGRLTMLASKQTLRDRWRQVLREAARLDERHLFTTDPGLSAAQRRAMSAAGIRLVLPAEIGVLYAMDSIPPLTMASFIDLLRQRR</sequence>
<dbReference type="SUPFAM" id="SSF52980">
    <property type="entry name" value="Restriction endonuclease-like"/>
    <property type="match status" value="1"/>
</dbReference>
<keyword evidence="2" id="KW-0378">Hydrolase</keyword>
<proteinExistence type="predicted"/>
<protein>
    <submittedName>
        <fullName evidence="2">Type II restriction endonuclease</fullName>
    </submittedName>
</protein>
<name>A0ABP4YIG1_9MICO</name>
<gene>
    <name evidence="2" type="ORF">GCM10009749_24870</name>
</gene>
<evidence type="ECO:0000313" key="2">
    <source>
        <dbReference type="EMBL" id="GAA1814438.1"/>
    </source>
</evidence>
<dbReference type="EMBL" id="BAAANJ010000009">
    <property type="protein sequence ID" value="GAA1814438.1"/>
    <property type="molecule type" value="Genomic_DNA"/>
</dbReference>
<evidence type="ECO:0000259" key="1">
    <source>
        <dbReference type="Pfam" id="PF09019"/>
    </source>
</evidence>
<dbReference type="GO" id="GO:0004519">
    <property type="term" value="F:endonuclease activity"/>
    <property type="evidence" value="ECO:0007669"/>
    <property type="project" value="UniProtKB-KW"/>
</dbReference>
<dbReference type="RefSeq" id="WP_344296608.1">
    <property type="nucleotide sequence ID" value="NZ_BAAANJ010000009.1"/>
</dbReference>
<dbReference type="Gene3D" id="3.40.91.80">
    <property type="match status" value="1"/>
</dbReference>
<feature type="domain" description="Restriction endonuclease type II EcoRII C-terminal" evidence="1">
    <location>
        <begin position="222"/>
        <end position="371"/>
    </location>
</feature>
<organism evidence="2 3">
    <name type="scientific">Agromyces neolithicus</name>
    <dbReference type="NCBI Taxonomy" id="269420"/>
    <lineage>
        <taxon>Bacteria</taxon>
        <taxon>Bacillati</taxon>
        <taxon>Actinomycetota</taxon>
        <taxon>Actinomycetes</taxon>
        <taxon>Micrococcales</taxon>
        <taxon>Microbacteriaceae</taxon>
        <taxon>Agromyces</taxon>
    </lineage>
</organism>